<keyword evidence="6 13" id="KW-0479">Metal-binding</keyword>
<dbReference type="GO" id="GO:0004497">
    <property type="term" value="F:monooxygenase activity"/>
    <property type="evidence" value="ECO:0007669"/>
    <property type="project" value="UniProtKB-KW"/>
</dbReference>
<keyword evidence="9 13" id="KW-0560">Oxidoreductase</keyword>
<dbReference type="GO" id="GO:0005506">
    <property type="term" value="F:iron ion binding"/>
    <property type="evidence" value="ECO:0007669"/>
    <property type="project" value="InterPro"/>
</dbReference>
<evidence type="ECO:0008006" key="16">
    <source>
        <dbReference type="Google" id="ProtNLM"/>
    </source>
</evidence>
<evidence type="ECO:0000256" key="9">
    <source>
        <dbReference type="ARBA" id="ARBA00023002"/>
    </source>
</evidence>
<keyword evidence="15" id="KW-1185">Reference proteome</keyword>
<dbReference type="InterPro" id="IPR050476">
    <property type="entry name" value="Insect_CytP450_Detox"/>
</dbReference>
<keyword evidence="10 13" id="KW-0408">Iron</keyword>
<dbReference type="PROSITE" id="PS00086">
    <property type="entry name" value="CYTOCHROME_P450"/>
    <property type="match status" value="1"/>
</dbReference>
<dbReference type="Gene3D" id="1.10.630.10">
    <property type="entry name" value="Cytochrome P450"/>
    <property type="match status" value="1"/>
</dbReference>
<evidence type="ECO:0000256" key="1">
    <source>
        <dbReference type="ARBA" id="ARBA00001971"/>
    </source>
</evidence>
<keyword evidence="12" id="KW-0472">Membrane</keyword>
<dbReference type="InterPro" id="IPR036396">
    <property type="entry name" value="Cyt_P450_sf"/>
</dbReference>
<name>A0AAV2ATM9_9ARAC</name>
<organism evidence="14 15">
    <name type="scientific">Larinioides sclopetarius</name>
    <dbReference type="NCBI Taxonomy" id="280406"/>
    <lineage>
        <taxon>Eukaryota</taxon>
        <taxon>Metazoa</taxon>
        <taxon>Ecdysozoa</taxon>
        <taxon>Arthropoda</taxon>
        <taxon>Chelicerata</taxon>
        <taxon>Arachnida</taxon>
        <taxon>Araneae</taxon>
        <taxon>Araneomorphae</taxon>
        <taxon>Entelegynae</taxon>
        <taxon>Araneoidea</taxon>
        <taxon>Araneidae</taxon>
        <taxon>Larinioides</taxon>
    </lineage>
</organism>
<reference evidence="14 15" key="1">
    <citation type="submission" date="2024-04" db="EMBL/GenBank/DDBJ databases">
        <authorList>
            <person name="Rising A."/>
            <person name="Reimegard J."/>
            <person name="Sonavane S."/>
            <person name="Akerstrom W."/>
            <person name="Nylinder S."/>
            <person name="Hedman E."/>
            <person name="Kallberg Y."/>
        </authorList>
    </citation>
    <scope>NUCLEOTIDE SEQUENCE [LARGE SCALE GENOMIC DNA]</scope>
</reference>
<gene>
    <name evidence="14" type="ORF">LARSCL_LOCUS14796</name>
</gene>
<comment type="caution">
    <text evidence="14">The sequence shown here is derived from an EMBL/GenBank/DDBJ whole genome shotgun (WGS) entry which is preliminary data.</text>
</comment>
<sequence length="59" mass="6608">MPFGCGPRHCVGMRFALTNAKACLAHVISNFKIQRCSETKAAKLSVIFHYIQHLWKSCG</sequence>
<dbReference type="GO" id="GO:0020037">
    <property type="term" value="F:heme binding"/>
    <property type="evidence" value="ECO:0007669"/>
    <property type="project" value="InterPro"/>
</dbReference>
<feature type="non-terminal residue" evidence="14">
    <location>
        <position position="59"/>
    </location>
</feature>
<comment type="subcellular location">
    <subcellularLocation>
        <location evidence="3">Endoplasmic reticulum membrane</location>
        <topology evidence="3">Peripheral membrane protein</topology>
    </subcellularLocation>
    <subcellularLocation>
        <location evidence="2">Microsome membrane</location>
        <topology evidence="2">Peripheral membrane protein</topology>
    </subcellularLocation>
</comment>
<accession>A0AAV2ATM9</accession>
<evidence type="ECO:0000256" key="2">
    <source>
        <dbReference type="ARBA" id="ARBA00004174"/>
    </source>
</evidence>
<evidence type="ECO:0000313" key="15">
    <source>
        <dbReference type="Proteomes" id="UP001497382"/>
    </source>
</evidence>
<dbReference type="AlphaFoldDB" id="A0AAV2ATM9"/>
<evidence type="ECO:0000256" key="11">
    <source>
        <dbReference type="ARBA" id="ARBA00023033"/>
    </source>
</evidence>
<dbReference type="EMBL" id="CAXIEN010000217">
    <property type="protein sequence ID" value="CAL1287381.1"/>
    <property type="molecule type" value="Genomic_DNA"/>
</dbReference>
<evidence type="ECO:0000256" key="12">
    <source>
        <dbReference type="ARBA" id="ARBA00023136"/>
    </source>
</evidence>
<evidence type="ECO:0000256" key="5">
    <source>
        <dbReference type="ARBA" id="ARBA00022617"/>
    </source>
</evidence>
<keyword evidence="8" id="KW-0492">Microsome</keyword>
<comment type="similarity">
    <text evidence="4 13">Belongs to the cytochrome P450 family.</text>
</comment>
<evidence type="ECO:0000313" key="14">
    <source>
        <dbReference type="EMBL" id="CAL1287381.1"/>
    </source>
</evidence>
<keyword evidence="7" id="KW-0256">Endoplasmic reticulum</keyword>
<dbReference type="PANTHER" id="PTHR24292">
    <property type="entry name" value="CYTOCHROME P450"/>
    <property type="match status" value="1"/>
</dbReference>
<evidence type="ECO:0000256" key="6">
    <source>
        <dbReference type="ARBA" id="ARBA00022723"/>
    </source>
</evidence>
<keyword evidence="11 13" id="KW-0503">Monooxygenase</keyword>
<dbReference type="Pfam" id="PF00067">
    <property type="entry name" value="p450"/>
    <property type="match status" value="1"/>
</dbReference>
<dbReference type="InterPro" id="IPR001128">
    <property type="entry name" value="Cyt_P450"/>
</dbReference>
<dbReference type="PANTHER" id="PTHR24292:SF54">
    <property type="entry name" value="CYP9F3-RELATED"/>
    <property type="match status" value="1"/>
</dbReference>
<evidence type="ECO:0000256" key="10">
    <source>
        <dbReference type="ARBA" id="ARBA00023004"/>
    </source>
</evidence>
<dbReference type="Proteomes" id="UP001497382">
    <property type="component" value="Unassembled WGS sequence"/>
</dbReference>
<protein>
    <recommendedName>
        <fullName evidence="16">Cytochrome P450</fullName>
    </recommendedName>
</protein>
<dbReference type="GO" id="GO:0016705">
    <property type="term" value="F:oxidoreductase activity, acting on paired donors, with incorporation or reduction of molecular oxygen"/>
    <property type="evidence" value="ECO:0007669"/>
    <property type="project" value="InterPro"/>
</dbReference>
<dbReference type="InterPro" id="IPR017972">
    <property type="entry name" value="Cyt_P450_CS"/>
</dbReference>
<evidence type="ECO:0000256" key="8">
    <source>
        <dbReference type="ARBA" id="ARBA00022848"/>
    </source>
</evidence>
<comment type="cofactor">
    <cofactor evidence="1">
        <name>heme</name>
        <dbReference type="ChEBI" id="CHEBI:30413"/>
    </cofactor>
</comment>
<evidence type="ECO:0000256" key="13">
    <source>
        <dbReference type="RuleBase" id="RU000461"/>
    </source>
</evidence>
<evidence type="ECO:0000256" key="3">
    <source>
        <dbReference type="ARBA" id="ARBA00004406"/>
    </source>
</evidence>
<dbReference type="SUPFAM" id="SSF48264">
    <property type="entry name" value="Cytochrome P450"/>
    <property type="match status" value="1"/>
</dbReference>
<keyword evidence="5 13" id="KW-0349">Heme</keyword>
<dbReference type="GO" id="GO:0005789">
    <property type="term" value="C:endoplasmic reticulum membrane"/>
    <property type="evidence" value="ECO:0007669"/>
    <property type="project" value="UniProtKB-SubCell"/>
</dbReference>
<evidence type="ECO:0000256" key="7">
    <source>
        <dbReference type="ARBA" id="ARBA00022824"/>
    </source>
</evidence>
<evidence type="ECO:0000256" key="4">
    <source>
        <dbReference type="ARBA" id="ARBA00010617"/>
    </source>
</evidence>
<proteinExistence type="inferred from homology"/>